<organism evidence="2 3">
    <name type="scientific">Brevundimonas basaltis</name>
    <dbReference type="NCBI Taxonomy" id="472166"/>
    <lineage>
        <taxon>Bacteria</taxon>
        <taxon>Pseudomonadati</taxon>
        <taxon>Pseudomonadota</taxon>
        <taxon>Alphaproteobacteria</taxon>
        <taxon>Caulobacterales</taxon>
        <taxon>Caulobacteraceae</taxon>
        <taxon>Brevundimonas</taxon>
    </lineage>
</organism>
<proteinExistence type="predicted"/>
<evidence type="ECO:0000313" key="2">
    <source>
        <dbReference type="EMBL" id="MBB5292068.1"/>
    </source>
</evidence>
<keyword evidence="3" id="KW-1185">Reference proteome</keyword>
<evidence type="ECO:0000256" key="1">
    <source>
        <dbReference type="SAM" id="Phobius"/>
    </source>
</evidence>
<evidence type="ECO:0000313" key="3">
    <source>
        <dbReference type="Proteomes" id="UP000566663"/>
    </source>
</evidence>
<comment type="caution">
    <text evidence="2">The sequence shown here is derived from an EMBL/GenBank/DDBJ whole genome shotgun (WGS) entry which is preliminary data.</text>
</comment>
<gene>
    <name evidence="2" type="ORF">HNQ67_001588</name>
</gene>
<dbReference type="AlphaFoldDB" id="A0A7W8HY65"/>
<keyword evidence="1" id="KW-0472">Membrane</keyword>
<sequence length="188" mass="20977">MDFGDIATLSVAGIILTAFSAKVLRERRRRRMLVSLLHSETLGLCREAAELAEAICGRRADGGLIDQAFLLRYALTEPQTYPGLIPSLWRLPADLAWRAVEFHGHLCLARTRLADWRLGDRDRASTYLLLTALARSAGGGDGLLLASARCLGWRKDWEPQLPLANAFIDEMEREENDLLDNGYWSLPG</sequence>
<protein>
    <submittedName>
        <fullName evidence="2">Uncharacterized protein</fullName>
    </submittedName>
</protein>
<dbReference type="EMBL" id="JACHFZ010000003">
    <property type="protein sequence ID" value="MBB5292068.1"/>
    <property type="molecule type" value="Genomic_DNA"/>
</dbReference>
<dbReference type="Proteomes" id="UP000566663">
    <property type="component" value="Unassembled WGS sequence"/>
</dbReference>
<accession>A0A7W8HY65</accession>
<name>A0A7W8HY65_9CAUL</name>
<feature type="transmembrane region" description="Helical" evidence="1">
    <location>
        <begin position="6"/>
        <end position="24"/>
    </location>
</feature>
<reference evidence="2 3" key="1">
    <citation type="submission" date="2020-08" db="EMBL/GenBank/DDBJ databases">
        <title>Genomic Encyclopedia of Type Strains, Phase IV (KMG-IV): sequencing the most valuable type-strain genomes for metagenomic binning, comparative biology and taxonomic classification.</title>
        <authorList>
            <person name="Goeker M."/>
        </authorList>
    </citation>
    <scope>NUCLEOTIDE SEQUENCE [LARGE SCALE GENOMIC DNA]</scope>
    <source>
        <strain evidence="2 3">DSM 25335</strain>
    </source>
</reference>
<keyword evidence="1" id="KW-0812">Transmembrane</keyword>
<keyword evidence="1" id="KW-1133">Transmembrane helix</keyword>
<dbReference type="RefSeq" id="WP_183254155.1">
    <property type="nucleotide sequence ID" value="NZ_BAAAFF010000002.1"/>
</dbReference>